<dbReference type="Proteomes" id="UP000774617">
    <property type="component" value="Unassembled WGS sequence"/>
</dbReference>
<feature type="region of interest" description="Disordered" evidence="1">
    <location>
        <begin position="96"/>
        <end position="115"/>
    </location>
</feature>
<feature type="compositionally biased region" description="Acidic residues" evidence="1">
    <location>
        <begin position="360"/>
        <end position="382"/>
    </location>
</feature>
<feature type="compositionally biased region" description="Acidic residues" evidence="1">
    <location>
        <begin position="96"/>
        <end position="109"/>
    </location>
</feature>
<proteinExistence type="predicted"/>
<name>A0ABQ8GGP4_9PEZI</name>
<dbReference type="InterPro" id="IPR038883">
    <property type="entry name" value="AN11006-like"/>
</dbReference>
<dbReference type="EMBL" id="JAGTJR010000008">
    <property type="protein sequence ID" value="KAH7055641.1"/>
    <property type="molecule type" value="Genomic_DNA"/>
</dbReference>
<feature type="region of interest" description="Disordered" evidence="1">
    <location>
        <begin position="1"/>
        <end position="21"/>
    </location>
</feature>
<protein>
    <recommendedName>
        <fullName evidence="2">DUF7730 domain-containing protein</fullName>
    </recommendedName>
</protein>
<reference evidence="3 4" key="1">
    <citation type="journal article" date="2021" name="Nat. Commun.">
        <title>Genetic determinants of endophytism in the Arabidopsis root mycobiome.</title>
        <authorList>
            <person name="Mesny F."/>
            <person name="Miyauchi S."/>
            <person name="Thiergart T."/>
            <person name="Pickel B."/>
            <person name="Atanasova L."/>
            <person name="Karlsson M."/>
            <person name="Huettel B."/>
            <person name="Barry K.W."/>
            <person name="Haridas S."/>
            <person name="Chen C."/>
            <person name="Bauer D."/>
            <person name="Andreopoulos W."/>
            <person name="Pangilinan J."/>
            <person name="LaButti K."/>
            <person name="Riley R."/>
            <person name="Lipzen A."/>
            <person name="Clum A."/>
            <person name="Drula E."/>
            <person name="Henrissat B."/>
            <person name="Kohler A."/>
            <person name="Grigoriev I.V."/>
            <person name="Martin F.M."/>
            <person name="Hacquard S."/>
        </authorList>
    </citation>
    <scope>NUCLEOTIDE SEQUENCE [LARGE SCALE GENOMIC DNA]</scope>
    <source>
        <strain evidence="3 4">MPI-SDFR-AT-0080</strain>
    </source>
</reference>
<feature type="region of interest" description="Disordered" evidence="1">
    <location>
        <begin position="46"/>
        <end position="82"/>
    </location>
</feature>
<sequence length="389" mass="45113">MASRGRRTKRQAPPKLVEPFKLNGLVDPGPFSHFLPQSMNKHVLPILAAAESTTEPTAPSKDPSAPPKKRKRDDIPHWRDYPKRARKQISYADVEESDDSAFYDSDDNNESAIAQKKTKIDRPLPKRRIFPFLSLPRELRDMIYEYAVGSPTTVHIPDKEPYTSKTIYIIETQARYRHHARRADRTNCSKRYEVNPIAASLLGVNKQIHAEAAPVLYSANRFRFSDPVAMHTFVNQLSRPTRGLLRSVELSSWFARRSYCCAFNSAVFGIMAEGCTGVREFRFWHWTFERQPRWEARRIYRWAYQWLDVLAATKKGGVAEVLSVLSKGVERWGEKWQVGNENWEEFSREFVRLMTVGANGDEDEDEELDVKEEEEDDDDDDHEYVGRLR</sequence>
<evidence type="ECO:0000259" key="2">
    <source>
        <dbReference type="Pfam" id="PF24864"/>
    </source>
</evidence>
<feature type="region of interest" description="Disordered" evidence="1">
    <location>
        <begin position="357"/>
        <end position="389"/>
    </location>
</feature>
<feature type="compositionally biased region" description="Basic and acidic residues" evidence="1">
    <location>
        <begin position="72"/>
        <end position="82"/>
    </location>
</feature>
<feature type="compositionally biased region" description="Basic residues" evidence="1">
    <location>
        <begin position="1"/>
        <end position="12"/>
    </location>
</feature>
<comment type="caution">
    <text evidence="3">The sequence shown here is derived from an EMBL/GenBank/DDBJ whole genome shotgun (WGS) entry which is preliminary data.</text>
</comment>
<keyword evidence="4" id="KW-1185">Reference proteome</keyword>
<gene>
    <name evidence="3" type="ORF">B0J12DRAFT_697445</name>
</gene>
<feature type="compositionally biased region" description="Low complexity" evidence="1">
    <location>
        <begin position="48"/>
        <end position="63"/>
    </location>
</feature>
<dbReference type="PANTHER" id="PTHR42085">
    <property type="entry name" value="F-BOX DOMAIN-CONTAINING PROTEIN"/>
    <property type="match status" value="1"/>
</dbReference>
<organism evidence="3 4">
    <name type="scientific">Macrophomina phaseolina</name>
    <dbReference type="NCBI Taxonomy" id="35725"/>
    <lineage>
        <taxon>Eukaryota</taxon>
        <taxon>Fungi</taxon>
        <taxon>Dikarya</taxon>
        <taxon>Ascomycota</taxon>
        <taxon>Pezizomycotina</taxon>
        <taxon>Dothideomycetes</taxon>
        <taxon>Dothideomycetes incertae sedis</taxon>
        <taxon>Botryosphaeriales</taxon>
        <taxon>Botryosphaeriaceae</taxon>
        <taxon>Macrophomina</taxon>
    </lineage>
</organism>
<accession>A0ABQ8GGP4</accession>
<evidence type="ECO:0000313" key="4">
    <source>
        <dbReference type="Proteomes" id="UP000774617"/>
    </source>
</evidence>
<evidence type="ECO:0000313" key="3">
    <source>
        <dbReference type="EMBL" id="KAH7055641.1"/>
    </source>
</evidence>
<dbReference type="Pfam" id="PF24864">
    <property type="entry name" value="DUF7730"/>
    <property type="match status" value="1"/>
</dbReference>
<evidence type="ECO:0000256" key="1">
    <source>
        <dbReference type="SAM" id="MobiDB-lite"/>
    </source>
</evidence>
<dbReference type="PANTHER" id="PTHR42085:SF8">
    <property type="entry name" value="F-BOX DOMAIN-CONTAINING PROTEIN"/>
    <property type="match status" value="1"/>
</dbReference>
<dbReference type="InterPro" id="IPR056632">
    <property type="entry name" value="DUF7730"/>
</dbReference>
<feature type="domain" description="DUF7730" evidence="2">
    <location>
        <begin position="132"/>
        <end position="259"/>
    </location>
</feature>